<dbReference type="STRING" id="458.Lrub_0767"/>
<dbReference type="PATRIC" id="fig|458.5.peg.798"/>
<dbReference type="Proteomes" id="UP000054608">
    <property type="component" value="Unassembled WGS sequence"/>
</dbReference>
<evidence type="ECO:0000313" key="1">
    <source>
        <dbReference type="EMBL" id="KTD48416.1"/>
    </source>
</evidence>
<accession>A0A0W0XVP6</accession>
<protein>
    <submittedName>
        <fullName evidence="1">Uncharacterized protein</fullName>
    </submittedName>
</protein>
<keyword evidence="2" id="KW-1185">Reference proteome</keyword>
<proteinExistence type="predicted"/>
<dbReference type="RefSeq" id="WP_237760749.1">
    <property type="nucleotide sequence ID" value="NZ_CAAAIN010000001.1"/>
</dbReference>
<reference evidence="1 2" key="1">
    <citation type="submission" date="2015-11" db="EMBL/GenBank/DDBJ databases">
        <title>Genomic analysis of 38 Legionella species identifies large and diverse effector repertoires.</title>
        <authorList>
            <person name="Burstein D."/>
            <person name="Amaro F."/>
            <person name="Zusman T."/>
            <person name="Lifshitz Z."/>
            <person name="Cohen O."/>
            <person name="Gilbert J.A."/>
            <person name="Pupko T."/>
            <person name="Shuman H.A."/>
            <person name="Segal G."/>
        </authorList>
    </citation>
    <scope>NUCLEOTIDE SEQUENCE [LARGE SCALE GENOMIC DNA]</scope>
    <source>
        <strain evidence="1 2">WA-270A-C2</strain>
    </source>
</reference>
<dbReference type="EMBL" id="LNYT01000007">
    <property type="protein sequence ID" value="KTD48416.1"/>
    <property type="molecule type" value="Genomic_DNA"/>
</dbReference>
<organism evidence="1 2">
    <name type="scientific">Legionella rubrilucens</name>
    <dbReference type="NCBI Taxonomy" id="458"/>
    <lineage>
        <taxon>Bacteria</taxon>
        <taxon>Pseudomonadati</taxon>
        <taxon>Pseudomonadota</taxon>
        <taxon>Gammaproteobacteria</taxon>
        <taxon>Legionellales</taxon>
        <taxon>Legionellaceae</taxon>
        <taxon>Legionella</taxon>
    </lineage>
</organism>
<evidence type="ECO:0000313" key="2">
    <source>
        <dbReference type="Proteomes" id="UP000054608"/>
    </source>
</evidence>
<name>A0A0W0XVP6_9GAMM</name>
<sequence length="68" mass="8231">MKRWDLTSMLDIGRKLFAKIHKQKHQAHHNHDIHFLARELDDWLVEFMPLSMVVIHHDFLSVVIFQTK</sequence>
<gene>
    <name evidence="1" type="ORF">Lrub_0767</name>
</gene>
<comment type="caution">
    <text evidence="1">The sequence shown here is derived from an EMBL/GenBank/DDBJ whole genome shotgun (WGS) entry which is preliminary data.</text>
</comment>
<dbReference type="AlphaFoldDB" id="A0A0W0XVP6"/>